<dbReference type="EMBL" id="DF238786">
    <property type="protein sequence ID" value="GAC94876.1"/>
    <property type="molecule type" value="Genomic_DNA"/>
</dbReference>
<feature type="compositionally biased region" description="Low complexity" evidence="1">
    <location>
        <begin position="258"/>
        <end position="276"/>
    </location>
</feature>
<feature type="region of interest" description="Disordered" evidence="1">
    <location>
        <begin position="249"/>
        <end position="326"/>
    </location>
</feature>
<dbReference type="AlphaFoldDB" id="R9P113"/>
<organism evidence="2 3">
    <name type="scientific">Pseudozyma hubeiensis (strain SY62)</name>
    <name type="common">Yeast</name>
    <dbReference type="NCBI Taxonomy" id="1305764"/>
    <lineage>
        <taxon>Eukaryota</taxon>
        <taxon>Fungi</taxon>
        <taxon>Dikarya</taxon>
        <taxon>Basidiomycota</taxon>
        <taxon>Ustilaginomycotina</taxon>
        <taxon>Ustilaginomycetes</taxon>
        <taxon>Ustilaginales</taxon>
        <taxon>Ustilaginaceae</taxon>
        <taxon>Pseudozyma</taxon>
    </lineage>
</organism>
<keyword evidence="3" id="KW-1185">Reference proteome</keyword>
<dbReference type="eggNOG" id="ENOG502RCRE">
    <property type="taxonomic scope" value="Eukaryota"/>
</dbReference>
<name>R9P113_PSEHS</name>
<accession>R9P113</accession>
<dbReference type="HOGENOM" id="CLU_852920_0_0_1"/>
<dbReference type="Proteomes" id="UP000014071">
    <property type="component" value="Unassembled WGS sequence"/>
</dbReference>
<dbReference type="RefSeq" id="XP_012188463.1">
    <property type="nucleotide sequence ID" value="XM_012333073.1"/>
</dbReference>
<protein>
    <submittedName>
        <fullName evidence="2">Uncharacterized protein</fullName>
    </submittedName>
</protein>
<feature type="region of interest" description="Disordered" evidence="1">
    <location>
        <begin position="180"/>
        <end position="199"/>
    </location>
</feature>
<feature type="compositionally biased region" description="Polar residues" evidence="1">
    <location>
        <begin position="293"/>
        <end position="303"/>
    </location>
</feature>
<gene>
    <name evidence="2" type="ORF">PHSY_002449</name>
</gene>
<dbReference type="OrthoDB" id="2554947at2759"/>
<dbReference type="GeneID" id="24107742"/>
<evidence type="ECO:0000313" key="3">
    <source>
        <dbReference type="Proteomes" id="UP000014071"/>
    </source>
</evidence>
<evidence type="ECO:0000313" key="2">
    <source>
        <dbReference type="EMBL" id="GAC94876.1"/>
    </source>
</evidence>
<reference evidence="3" key="1">
    <citation type="journal article" date="2013" name="Genome Announc.">
        <title>Draft genome sequence of the basidiomycetous yeast-like fungus Pseudozyma hubeiensis SY62, which produces an abundant amount of the biosurfactant mannosylerythritol lipids.</title>
        <authorList>
            <person name="Konishi M."/>
            <person name="Hatada Y."/>
            <person name="Horiuchi J."/>
        </authorList>
    </citation>
    <scope>NUCLEOTIDE SEQUENCE [LARGE SCALE GENOMIC DNA]</scope>
    <source>
        <strain evidence="3">SY62</strain>
    </source>
</reference>
<evidence type="ECO:0000256" key="1">
    <source>
        <dbReference type="SAM" id="MobiDB-lite"/>
    </source>
</evidence>
<sequence>MDGVLRELDGLHTVIDTQQSTLRKYVVALEYTVDGKAERNGSNASSSEKHKSDTLHGILIVTVGCKDAWWSVEIQGSALCTMIRADVKGTGGDYEELTHVECQLFADKVNSAFSRQSIMVGVKKSASLDSKTWTSVVLYIDVEQDPVTLKLRRLTDKSALDRSTNIILLAKTDIASSNAVHSASSRKVDSRPSPEFHQLQRKYEAAQQALREERHKYRSLLAAPSAANARGGGRRPVVGLDPMLQRASQRSQSMLLETPSSPSSSTSIRSGLPSSSGSGGITGPSSDDLQDVPPSQRTLSLVNPTRVRRADPGENQDFVGDSDEGL</sequence>
<proteinExistence type="predicted"/>